<evidence type="ECO:0000256" key="1">
    <source>
        <dbReference type="ARBA" id="ARBA00022679"/>
    </source>
</evidence>
<organism evidence="9 10">
    <name type="scientific">Aureobasidium pullulans</name>
    <name type="common">Black yeast</name>
    <name type="synonym">Pullularia pullulans</name>
    <dbReference type="NCBI Taxonomy" id="5580"/>
    <lineage>
        <taxon>Eukaryota</taxon>
        <taxon>Fungi</taxon>
        <taxon>Dikarya</taxon>
        <taxon>Ascomycota</taxon>
        <taxon>Pezizomycotina</taxon>
        <taxon>Dothideomycetes</taxon>
        <taxon>Dothideomycetidae</taxon>
        <taxon>Dothideales</taxon>
        <taxon>Saccotheciaceae</taxon>
        <taxon>Aureobasidium</taxon>
    </lineage>
</organism>
<keyword evidence="1" id="KW-0808">Transferase</keyword>
<gene>
    <name evidence="9" type="ORF">QM012_006589</name>
</gene>
<evidence type="ECO:0000259" key="8">
    <source>
        <dbReference type="PROSITE" id="PS51873"/>
    </source>
</evidence>
<comment type="caution">
    <text evidence="9">The sequence shown here is derived from an EMBL/GenBank/DDBJ whole genome shotgun (WGS) entry which is preliminary data.</text>
</comment>
<evidence type="ECO:0000313" key="9">
    <source>
        <dbReference type="EMBL" id="KAK6006179.1"/>
    </source>
</evidence>
<dbReference type="InterPro" id="IPR031127">
    <property type="entry name" value="E3_UB_ligase_RBR"/>
</dbReference>
<evidence type="ECO:0000256" key="4">
    <source>
        <dbReference type="ARBA" id="ARBA00022771"/>
    </source>
</evidence>
<sequence>MPRWLTYEQQFMDAPQPTQGVRRHHSRRRTLLTLRTIRSLFQRIQEGVRSRLHFPHPTTNHSNDASRDITHDLDLVVFGDPSHNLLNGLTHQPFAIGTFVMSSSRNTRRVTGQLRRPDESLLGHAVRRSRRVAGESPESGPYQPPPRRPSRQEAVRSVLPQPETVSHPPPPSSTFTFSRLDPPVPFPGFGSVGRPFTLTPPGPVQPSHINPSVQPSITDQVNPHQVPTMDAHLQGFSGMLPPAKVRDLTPHKANNIKRECDICCEADDAPVLQPCRLCQTSYCGDCIKGMFLEATHDSTMMPPRCCTILSTVVALNFLSTAEAEAYRLKFEEWVSTKKTYCPVPKCSRFIPDRAVLPPPSADPITLWTLLKQELPTILAKLQQEHCAQYFMDATSPAAHGIRDWKPPTKMVWLSELSTKISRYSNMAEFVIDFNRLYNGGRSMPPIASACAEILRRHFWKQVGRIKSRVNSKFTVLPAAACFSCPDCHIAICPSCKQVAHFGQPCDTTAQDHELAMLETYGYKQCPRCGHGVKRMYGCRHMQCRCGAHWCWGCLRPFDECDGGCDSPDSGSEDGHYSDQETEPDTPQPNVIPMRAQDGEQNAAFVAHTPAIGSTPAIISGNASSTATQPTTASAGAVRPGFTERPIDLDAGGRRVWEATNAFFGEEPDDGYHSTIWSCLHSLKPAQISDEAFKRGVPLSTECFRCFYRTYATVQKSVSGPSAKSQDSGENKHKHTVEEDVAWQCERCEMSLCGVCKNDVLSERDL</sequence>
<dbReference type="EMBL" id="JASGXD010000004">
    <property type="protein sequence ID" value="KAK6006179.1"/>
    <property type="molecule type" value="Genomic_DNA"/>
</dbReference>
<dbReference type="CDD" id="cd20335">
    <property type="entry name" value="BRcat_RBR"/>
    <property type="match status" value="1"/>
</dbReference>
<feature type="region of interest" description="Disordered" evidence="7">
    <location>
        <begin position="620"/>
        <end position="645"/>
    </location>
</feature>
<evidence type="ECO:0000256" key="7">
    <source>
        <dbReference type="SAM" id="MobiDB-lite"/>
    </source>
</evidence>
<evidence type="ECO:0000256" key="5">
    <source>
        <dbReference type="ARBA" id="ARBA00022786"/>
    </source>
</evidence>
<protein>
    <recommendedName>
        <fullName evidence="8">RING-type domain-containing protein</fullName>
    </recommendedName>
</protein>
<keyword evidence="5" id="KW-0833">Ubl conjugation pathway</keyword>
<dbReference type="Proteomes" id="UP001341245">
    <property type="component" value="Unassembled WGS sequence"/>
</dbReference>
<dbReference type="InterPro" id="IPR044066">
    <property type="entry name" value="TRIAD_supradom"/>
</dbReference>
<evidence type="ECO:0000256" key="2">
    <source>
        <dbReference type="ARBA" id="ARBA00022723"/>
    </source>
</evidence>
<dbReference type="CDD" id="cd22584">
    <property type="entry name" value="Rcat_RBR_unk"/>
    <property type="match status" value="1"/>
</dbReference>
<accession>A0ABR0TP13</accession>
<evidence type="ECO:0000256" key="6">
    <source>
        <dbReference type="ARBA" id="ARBA00022833"/>
    </source>
</evidence>
<keyword evidence="3" id="KW-0677">Repeat</keyword>
<proteinExistence type="predicted"/>
<name>A0ABR0TP13_AURPU</name>
<keyword evidence="2" id="KW-0479">Metal-binding</keyword>
<evidence type="ECO:0000256" key="3">
    <source>
        <dbReference type="ARBA" id="ARBA00022737"/>
    </source>
</evidence>
<evidence type="ECO:0000313" key="10">
    <source>
        <dbReference type="Proteomes" id="UP001341245"/>
    </source>
</evidence>
<feature type="compositionally biased region" description="Low complexity" evidence="7">
    <location>
        <begin position="622"/>
        <end position="634"/>
    </location>
</feature>
<feature type="region of interest" description="Disordered" evidence="7">
    <location>
        <begin position="107"/>
        <end position="177"/>
    </location>
</feature>
<dbReference type="PANTHER" id="PTHR11685">
    <property type="entry name" value="RBR FAMILY RING FINGER AND IBR DOMAIN-CONTAINING"/>
    <property type="match status" value="1"/>
</dbReference>
<keyword evidence="10" id="KW-1185">Reference proteome</keyword>
<feature type="region of interest" description="Disordered" evidence="7">
    <location>
        <begin position="568"/>
        <end position="593"/>
    </location>
</feature>
<keyword evidence="4" id="KW-0863">Zinc-finger</keyword>
<dbReference type="PROSITE" id="PS51873">
    <property type="entry name" value="TRIAD"/>
    <property type="match status" value="1"/>
</dbReference>
<reference evidence="9 10" key="1">
    <citation type="submission" date="2023-11" db="EMBL/GenBank/DDBJ databases">
        <title>Draft genome sequence and annotation of the polyextremotolerant black yeast-like fungus Aureobasidium pullulans NRRL 62042.</title>
        <authorList>
            <person name="Dielentheis-Frenken M.R.E."/>
            <person name="Wibberg D."/>
            <person name="Blank L.M."/>
            <person name="Tiso T."/>
        </authorList>
    </citation>
    <scope>NUCLEOTIDE SEQUENCE [LARGE SCALE GENOMIC DNA]</scope>
    <source>
        <strain evidence="9 10">NRRL 62042</strain>
    </source>
</reference>
<dbReference type="Gene3D" id="1.20.120.1750">
    <property type="match status" value="1"/>
</dbReference>
<dbReference type="SUPFAM" id="SSF57850">
    <property type="entry name" value="RING/U-box"/>
    <property type="match status" value="1"/>
</dbReference>
<feature type="domain" description="RING-type" evidence="8">
    <location>
        <begin position="256"/>
        <end position="568"/>
    </location>
</feature>
<keyword evidence="6" id="KW-0862">Zinc</keyword>